<evidence type="ECO:0000256" key="1">
    <source>
        <dbReference type="ARBA" id="ARBA00004300"/>
    </source>
</evidence>
<dbReference type="GO" id="GO:0097539">
    <property type="term" value="C:ciliary transition fiber"/>
    <property type="evidence" value="ECO:0007669"/>
    <property type="project" value="TreeGrafter"/>
</dbReference>
<dbReference type="GO" id="GO:0005814">
    <property type="term" value="C:centriole"/>
    <property type="evidence" value="ECO:0007669"/>
    <property type="project" value="TreeGrafter"/>
</dbReference>
<feature type="coiled-coil region" evidence="5">
    <location>
        <begin position="6"/>
        <end position="177"/>
    </location>
</feature>
<dbReference type="GO" id="GO:0060271">
    <property type="term" value="P:cilium assembly"/>
    <property type="evidence" value="ECO:0007669"/>
    <property type="project" value="TreeGrafter"/>
</dbReference>
<sequence>VQTGELEEAKRESAELKQQIRDMQLQLASLSQSENNLLESKQKLKEIIERLKQECQHTRTQAEKAQLEAEKTLEHKRIEWLEEKHVLTRHITEQEERYNEMKNKLCRAAAAQKKRKTLNENKQRRMQEKLELLEAKMEELEKENQVLNRQNVSYEEYVRLQRTLKDLQRRHNEFRSLILNPTLNAVSKMSSSTLPPGPA</sequence>
<protein>
    <submittedName>
        <fullName evidence="6">CEP83 protein</fullName>
    </submittedName>
</protein>
<evidence type="ECO:0000256" key="3">
    <source>
        <dbReference type="ARBA" id="ARBA00023054"/>
    </source>
</evidence>
<comment type="subcellular location">
    <subcellularLocation>
        <location evidence="1">Cytoplasm</location>
        <location evidence="1">Cytoskeleton</location>
        <location evidence="1">Microtubule organizing center</location>
        <location evidence="1">Centrosome</location>
    </subcellularLocation>
</comment>
<dbReference type="EMBL" id="VYZX01006912">
    <property type="protein sequence ID" value="NXS53845.1"/>
    <property type="molecule type" value="Genomic_DNA"/>
</dbReference>
<dbReference type="InterPro" id="IPR052116">
    <property type="entry name" value="Centro_Cilium_Assembly"/>
</dbReference>
<organism evidence="6 7">
    <name type="scientific">Brachypteracias leptosomus</name>
    <name type="common">short-legged ground-roller</name>
    <dbReference type="NCBI Taxonomy" id="135165"/>
    <lineage>
        <taxon>Eukaryota</taxon>
        <taxon>Metazoa</taxon>
        <taxon>Chordata</taxon>
        <taxon>Craniata</taxon>
        <taxon>Vertebrata</taxon>
        <taxon>Euteleostomi</taxon>
        <taxon>Archelosauria</taxon>
        <taxon>Archosauria</taxon>
        <taxon>Dinosauria</taxon>
        <taxon>Saurischia</taxon>
        <taxon>Theropoda</taxon>
        <taxon>Coelurosauria</taxon>
        <taxon>Aves</taxon>
        <taxon>Neognathae</taxon>
        <taxon>Neoaves</taxon>
        <taxon>Telluraves</taxon>
        <taxon>Coraciimorphae</taxon>
        <taxon>Coraciiformes</taxon>
        <taxon>Brachypteraciidae</taxon>
        <taxon>Brachypteracias</taxon>
    </lineage>
</organism>
<dbReference type="PANTHER" id="PTHR23170">
    <property type="entry name" value="NY-REN-58 ANTIGEN"/>
    <property type="match status" value="1"/>
</dbReference>
<dbReference type="PANTHER" id="PTHR23170:SF2">
    <property type="entry name" value="CENTROSOMAL PROTEIN OF 83 KDA"/>
    <property type="match status" value="1"/>
</dbReference>
<proteinExistence type="predicted"/>
<evidence type="ECO:0000313" key="6">
    <source>
        <dbReference type="EMBL" id="NXS53845.1"/>
    </source>
</evidence>
<gene>
    <name evidence="6" type="primary">Cep83_0</name>
    <name evidence="6" type="ORF">BRALEP_R14866</name>
</gene>
<dbReference type="GO" id="GO:0005813">
    <property type="term" value="C:centrosome"/>
    <property type="evidence" value="ECO:0007669"/>
    <property type="project" value="UniProtKB-SubCell"/>
</dbReference>
<keyword evidence="4" id="KW-0206">Cytoskeleton</keyword>
<evidence type="ECO:0000256" key="4">
    <source>
        <dbReference type="ARBA" id="ARBA00023212"/>
    </source>
</evidence>
<dbReference type="Proteomes" id="UP000520535">
    <property type="component" value="Unassembled WGS sequence"/>
</dbReference>
<keyword evidence="2" id="KW-0963">Cytoplasm</keyword>
<keyword evidence="7" id="KW-1185">Reference proteome</keyword>
<reference evidence="6 7" key="1">
    <citation type="submission" date="2019-09" db="EMBL/GenBank/DDBJ databases">
        <title>Bird 10,000 Genomes (B10K) Project - Family phase.</title>
        <authorList>
            <person name="Zhang G."/>
        </authorList>
    </citation>
    <scope>NUCLEOTIDE SEQUENCE [LARGE SCALE GENOMIC DNA]</scope>
    <source>
        <strain evidence="6">B10K-DU-012-52</strain>
    </source>
</reference>
<dbReference type="GO" id="GO:0051660">
    <property type="term" value="P:establishment of centrosome localization"/>
    <property type="evidence" value="ECO:0007669"/>
    <property type="project" value="TreeGrafter"/>
</dbReference>
<accession>A0A7L2V7N2</accession>
<dbReference type="OrthoDB" id="311279at2759"/>
<name>A0A7L2V7N2_9AVES</name>
<dbReference type="AlphaFoldDB" id="A0A7L2V7N2"/>
<dbReference type="GO" id="GO:0005794">
    <property type="term" value="C:Golgi apparatus"/>
    <property type="evidence" value="ECO:0007669"/>
    <property type="project" value="TreeGrafter"/>
</dbReference>
<evidence type="ECO:0000256" key="5">
    <source>
        <dbReference type="SAM" id="Coils"/>
    </source>
</evidence>
<comment type="caution">
    <text evidence="6">The sequence shown here is derived from an EMBL/GenBank/DDBJ whole genome shotgun (WGS) entry which is preliminary data.</text>
</comment>
<evidence type="ECO:0000256" key="2">
    <source>
        <dbReference type="ARBA" id="ARBA00022490"/>
    </source>
</evidence>
<feature type="non-terminal residue" evidence="6">
    <location>
        <position position="1"/>
    </location>
</feature>
<evidence type="ECO:0000313" key="7">
    <source>
        <dbReference type="Proteomes" id="UP000520535"/>
    </source>
</evidence>
<keyword evidence="3 5" id="KW-0175">Coiled coil</keyword>
<feature type="non-terminal residue" evidence="6">
    <location>
        <position position="199"/>
    </location>
</feature>